<dbReference type="Proteomes" id="UP000028531">
    <property type="component" value="Unassembled WGS sequence"/>
</dbReference>
<organism evidence="1 3">
    <name type="scientific">Nonlabens ulvanivorans</name>
    <name type="common">Persicivirga ulvanivorans</name>
    <dbReference type="NCBI Taxonomy" id="906888"/>
    <lineage>
        <taxon>Bacteria</taxon>
        <taxon>Pseudomonadati</taxon>
        <taxon>Bacteroidota</taxon>
        <taxon>Flavobacteriia</taxon>
        <taxon>Flavobacteriales</taxon>
        <taxon>Flavobacteriaceae</taxon>
        <taxon>Nonlabens</taxon>
    </lineage>
</organism>
<evidence type="ECO:0000313" key="3">
    <source>
        <dbReference type="Proteomes" id="UP000028531"/>
    </source>
</evidence>
<reference evidence="2 4" key="2">
    <citation type="submission" date="2018-03" db="EMBL/GenBank/DDBJ databases">
        <title>Genomic Encyclopedia of Archaeal and Bacterial Type Strains, Phase II (KMG-II): from individual species to whole genera.</title>
        <authorList>
            <person name="Goeker M."/>
        </authorList>
    </citation>
    <scope>NUCLEOTIDE SEQUENCE [LARGE SCALE GENOMIC DNA]</scope>
    <source>
        <strain evidence="2 4">DSM 22727</strain>
    </source>
</reference>
<dbReference type="RefSeq" id="WP_036585585.1">
    <property type="nucleotide sequence ID" value="NZ_JPJI01000038.1"/>
</dbReference>
<reference evidence="1 3" key="1">
    <citation type="submission" date="2014-07" db="EMBL/GenBank/DDBJ databases">
        <title>Draft genome sequence of Nonlabens ulvanivorans, an ulvan degrading bacterium.</title>
        <authorList>
            <person name="Kopel M."/>
            <person name="Helbert W."/>
            <person name="Henrissat B."/>
            <person name="Doniger T."/>
            <person name="Banin E."/>
        </authorList>
    </citation>
    <scope>NUCLEOTIDE SEQUENCE [LARGE SCALE GENOMIC DNA]</scope>
    <source>
        <strain evidence="1 3">PLR</strain>
    </source>
</reference>
<protein>
    <submittedName>
        <fullName evidence="1">Uncharacterized protein</fullName>
    </submittedName>
</protein>
<dbReference type="EMBL" id="JPJI01000038">
    <property type="protein sequence ID" value="KEZ91964.1"/>
    <property type="molecule type" value="Genomic_DNA"/>
</dbReference>
<keyword evidence="4" id="KW-1185">Reference proteome</keyword>
<evidence type="ECO:0000313" key="4">
    <source>
        <dbReference type="Proteomes" id="UP000239997"/>
    </source>
</evidence>
<accession>A0A084JSN0</accession>
<sequence length="163" mass="19750">MKNKKNVFWIFFTFLLCTCSESKKSSLESYGEEFKINNEEFYNSIDYIDKLKILELLDSSNRVIIIPSKDLNYQRKNVIYDSLITKFYDNQLPEKIYVTKTNCQLSSSNMKYDFKFHMPKTDKHKFEYIMVYRPCDFYKTEESLTSSFEHYKLNENWTVEIEK</sequence>
<comment type="caution">
    <text evidence="1">The sequence shown here is derived from an EMBL/GenBank/DDBJ whole genome shotgun (WGS) entry which is preliminary data.</text>
</comment>
<evidence type="ECO:0000313" key="2">
    <source>
        <dbReference type="EMBL" id="PRX10591.1"/>
    </source>
</evidence>
<dbReference type="Proteomes" id="UP000239997">
    <property type="component" value="Unassembled WGS sequence"/>
</dbReference>
<proteinExistence type="predicted"/>
<dbReference type="EMBL" id="PVNA01000014">
    <property type="protein sequence ID" value="PRX10591.1"/>
    <property type="molecule type" value="Genomic_DNA"/>
</dbReference>
<dbReference type="AlphaFoldDB" id="A0A084JSN0"/>
<evidence type="ECO:0000313" key="1">
    <source>
        <dbReference type="EMBL" id="KEZ91964.1"/>
    </source>
</evidence>
<name>A0A084JSN0_NONUL</name>
<gene>
    <name evidence="1" type="ORF">IL45_14800</name>
    <name evidence="2" type="ORF">LY02_02893</name>
</gene>